<feature type="domain" description="Pyrrolo-quinoline quinone repeat" evidence="1">
    <location>
        <begin position="61"/>
        <end position="145"/>
    </location>
</feature>
<evidence type="ECO:0000313" key="2">
    <source>
        <dbReference type="EMBL" id="SCG76916.1"/>
    </source>
</evidence>
<dbReference type="AlphaFoldDB" id="A0A1C5K3M6"/>
<proteinExistence type="predicted"/>
<gene>
    <name evidence="2" type="ORF">GA0070213_11760</name>
</gene>
<sequence length="422" mass="44380">MVVTVIDLGELRDDAPAPGPPARPPRAVGRPFRAAVVLLVALVTLAAAAPPPRSAAHRLPGGTGASAFLSGDRVYVVLRTTQRPGWEVVAYREGRERWRAGMPGTGDVVGLWEQGGRVLAVATGDGEGWETVAFDAGTGARRWRRSGFAFPAGDAVLLRPVGGPGPQSVRRLAVADGRTLWTAPAPDGQDVQFSYGPSGVERILLVPNAGRTVVLDAVTGARLAARNLHPEELPGPRTMQGTGGLFLEAVQTSDAGATVNAYELDTLRLRWTVELPLVDHLEQCGGLLCAARQNGGIRALDPGTGAPRWTAERWQSVLRADAGRLLVATGGTTGDHLAVLDEADGRLVTDLGDWAVLPQDESTGRILLTRPLGGGRQLLAEPDLSGGPPVVRDVLTGTDCRAGTTLLICRQVGGDFTLRRLP</sequence>
<organism evidence="2 3">
    <name type="scientific">Micromonospora humi</name>
    <dbReference type="NCBI Taxonomy" id="745366"/>
    <lineage>
        <taxon>Bacteria</taxon>
        <taxon>Bacillati</taxon>
        <taxon>Actinomycetota</taxon>
        <taxon>Actinomycetes</taxon>
        <taxon>Micromonosporales</taxon>
        <taxon>Micromonosporaceae</taxon>
        <taxon>Micromonospora</taxon>
    </lineage>
</organism>
<dbReference type="STRING" id="745366.GA0070213_11760"/>
<dbReference type="InterPro" id="IPR011047">
    <property type="entry name" value="Quinoprotein_ADH-like_sf"/>
</dbReference>
<accession>A0A1C5K3M6</accession>
<keyword evidence="3" id="KW-1185">Reference proteome</keyword>
<dbReference type="Gene3D" id="2.130.10.10">
    <property type="entry name" value="YVTN repeat-like/Quinoprotein amine dehydrogenase"/>
    <property type="match status" value="1"/>
</dbReference>
<evidence type="ECO:0000313" key="3">
    <source>
        <dbReference type="Proteomes" id="UP000199360"/>
    </source>
</evidence>
<reference evidence="3" key="1">
    <citation type="submission" date="2016-06" db="EMBL/GenBank/DDBJ databases">
        <authorList>
            <person name="Varghese N."/>
            <person name="Submissions Spin"/>
        </authorList>
    </citation>
    <scope>NUCLEOTIDE SEQUENCE [LARGE SCALE GENOMIC DNA]</scope>
    <source>
        <strain evidence="3">DSM 45647</strain>
    </source>
</reference>
<evidence type="ECO:0000259" key="1">
    <source>
        <dbReference type="Pfam" id="PF13360"/>
    </source>
</evidence>
<dbReference type="InterPro" id="IPR015943">
    <property type="entry name" value="WD40/YVTN_repeat-like_dom_sf"/>
</dbReference>
<dbReference type="EMBL" id="FMDM01000017">
    <property type="protein sequence ID" value="SCG76916.1"/>
    <property type="molecule type" value="Genomic_DNA"/>
</dbReference>
<dbReference type="RefSeq" id="WP_425412866.1">
    <property type="nucleotide sequence ID" value="NZ_FMDM01000017.1"/>
</dbReference>
<dbReference type="Pfam" id="PF13360">
    <property type="entry name" value="PQQ_2"/>
    <property type="match status" value="1"/>
</dbReference>
<dbReference type="Proteomes" id="UP000199360">
    <property type="component" value="Unassembled WGS sequence"/>
</dbReference>
<name>A0A1C5K3M6_9ACTN</name>
<protein>
    <submittedName>
        <fullName evidence="2">Outer membrane protein assembly factor BamB, contains PQQ-like beta-propeller repeat</fullName>
    </submittedName>
</protein>
<dbReference type="InterPro" id="IPR002372">
    <property type="entry name" value="PQQ_rpt_dom"/>
</dbReference>
<dbReference type="SUPFAM" id="SSF50998">
    <property type="entry name" value="Quinoprotein alcohol dehydrogenase-like"/>
    <property type="match status" value="1"/>
</dbReference>